<evidence type="ECO:0000313" key="1">
    <source>
        <dbReference type="EMBL" id="KAF2968816.1"/>
    </source>
</evidence>
<dbReference type="OrthoDB" id="4727005at2759"/>
<dbReference type="EMBL" id="WUBL01000045">
    <property type="protein sequence ID" value="KAF2968816.1"/>
    <property type="molecule type" value="Genomic_DNA"/>
</dbReference>
<dbReference type="InParanoid" id="A0A7C8N5J7"/>
<gene>
    <name evidence="1" type="ORF">GQX73_g4717</name>
</gene>
<evidence type="ECO:0000313" key="2">
    <source>
        <dbReference type="Proteomes" id="UP000481858"/>
    </source>
</evidence>
<organism evidence="1 2">
    <name type="scientific">Xylaria multiplex</name>
    <dbReference type="NCBI Taxonomy" id="323545"/>
    <lineage>
        <taxon>Eukaryota</taxon>
        <taxon>Fungi</taxon>
        <taxon>Dikarya</taxon>
        <taxon>Ascomycota</taxon>
        <taxon>Pezizomycotina</taxon>
        <taxon>Sordariomycetes</taxon>
        <taxon>Xylariomycetidae</taxon>
        <taxon>Xylariales</taxon>
        <taxon>Xylariaceae</taxon>
        <taxon>Xylaria</taxon>
    </lineage>
</organism>
<sequence length="141" mass="16233">MSGPSILECEAMILVHFIHRGCRKEACDSHDALSFGDYTPKKLYLSDSIISTITSAVMDHVTAIHSRKHTDFKLFSVRFVWEEGNDWVYGRDLLKMKEDKRCDQVKLALYRNRHDYLEVQFTCKVERVESTTGTDKKGPSA</sequence>
<comment type="caution">
    <text evidence="1">The sequence shown here is derived from an EMBL/GenBank/DDBJ whole genome shotgun (WGS) entry which is preliminary data.</text>
</comment>
<keyword evidence="2" id="KW-1185">Reference proteome</keyword>
<proteinExistence type="predicted"/>
<name>A0A7C8N5J7_9PEZI</name>
<accession>A0A7C8N5J7</accession>
<protein>
    <submittedName>
        <fullName evidence="1">Uncharacterized protein</fullName>
    </submittedName>
</protein>
<dbReference type="AlphaFoldDB" id="A0A7C8N5J7"/>
<dbReference type="Proteomes" id="UP000481858">
    <property type="component" value="Unassembled WGS sequence"/>
</dbReference>
<reference evidence="1 2" key="1">
    <citation type="submission" date="2019-12" db="EMBL/GenBank/DDBJ databases">
        <title>Draft genome sequence of the ascomycete Xylaria multiplex DSM 110363.</title>
        <authorList>
            <person name="Buettner E."/>
            <person name="Kellner H."/>
        </authorList>
    </citation>
    <scope>NUCLEOTIDE SEQUENCE [LARGE SCALE GENOMIC DNA]</scope>
    <source>
        <strain evidence="1 2">DSM 110363</strain>
    </source>
</reference>